<dbReference type="GO" id="GO:0015174">
    <property type="term" value="F:basic amino acid transmembrane transporter activity"/>
    <property type="evidence" value="ECO:0007669"/>
    <property type="project" value="TreeGrafter"/>
</dbReference>
<dbReference type="InterPro" id="IPR011701">
    <property type="entry name" value="MFS"/>
</dbReference>
<feature type="transmembrane region" description="Helical" evidence="6">
    <location>
        <begin position="406"/>
        <end position="424"/>
    </location>
</feature>
<dbReference type="PROSITE" id="PS50850">
    <property type="entry name" value="MFS"/>
    <property type="match status" value="1"/>
</dbReference>
<feature type="transmembrane region" description="Helical" evidence="6">
    <location>
        <begin position="141"/>
        <end position="160"/>
    </location>
</feature>
<protein>
    <recommendedName>
        <fullName evidence="7">Major facilitator superfamily (MFS) profile domain-containing protein</fullName>
    </recommendedName>
</protein>
<evidence type="ECO:0000259" key="7">
    <source>
        <dbReference type="PROSITE" id="PS50850"/>
    </source>
</evidence>
<dbReference type="OMA" id="IMYTVPR"/>
<evidence type="ECO:0000256" key="6">
    <source>
        <dbReference type="SAM" id="Phobius"/>
    </source>
</evidence>
<evidence type="ECO:0000256" key="3">
    <source>
        <dbReference type="ARBA" id="ARBA00022989"/>
    </source>
</evidence>
<dbReference type="eggNOG" id="KOG0254">
    <property type="taxonomic scope" value="Eukaryota"/>
</dbReference>
<evidence type="ECO:0000256" key="2">
    <source>
        <dbReference type="ARBA" id="ARBA00022692"/>
    </source>
</evidence>
<evidence type="ECO:0000313" key="8">
    <source>
        <dbReference type="EMBL" id="ETS79763.1"/>
    </source>
</evidence>
<dbReference type="PANTHER" id="PTHR23501:SF33">
    <property type="entry name" value="MAJOR FACILITATOR SUPERFAMILY (MFS) PROFILE DOMAIN-CONTAINING PROTEIN"/>
    <property type="match status" value="1"/>
</dbReference>
<feature type="transmembrane region" description="Helical" evidence="6">
    <location>
        <begin position="436"/>
        <end position="460"/>
    </location>
</feature>
<feature type="transmembrane region" description="Helical" evidence="6">
    <location>
        <begin position="376"/>
        <end position="394"/>
    </location>
</feature>
<evidence type="ECO:0000256" key="1">
    <source>
        <dbReference type="ARBA" id="ARBA00004141"/>
    </source>
</evidence>
<reference evidence="9" key="1">
    <citation type="journal article" date="2015" name="BMC Genomics">
        <title>Genomic and transcriptomic analysis of the endophytic fungus Pestalotiopsis fici reveals its lifestyle and high potential for synthesis of natural products.</title>
        <authorList>
            <person name="Wang X."/>
            <person name="Zhang X."/>
            <person name="Liu L."/>
            <person name="Xiang M."/>
            <person name="Wang W."/>
            <person name="Sun X."/>
            <person name="Che Y."/>
            <person name="Guo L."/>
            <person name="Liu G."/>
            <person name="Guo L."/>
            <person name="Wang C."/>
            <person name="Yin W.B."/>
            <person name="Stadler M."/>
            <person name="Zhang X."/>
            <person name="Liu X."/>
        </authorList>
    </citation>
    <scope>NUCLEOTIDE SEQUENCE [LARGE SCALE GENOMIC DNA]</scope>
    <source>
        <strain evidence="9">W106-1 / CGMCC3.15140</strain>
    </source>
</reference>
<evidence type="ECO:0000256" key="5">
    <source>
        <dbReference type="SAM" id="MobiDB-lite"/>
    </source>
</evidence>
<keyword evidence="2 6" id="KW-0812">Transmembrane</keyword>
<dbReference type="InParanoid" id="W3X0X7"/>
<dbReference type="InterPro" id="IPR020846">
    <property type="entry name" value="MFS_dom"/>
</dbReference>
<feature type="compositionally biased region" description="Low complexity" evidence="5">
    <location>
        <begin position="13"/>
        <end position="37"/>
    </location>
</feature>
<dbReference type="InterPro" id="IPR036259">
    <property type="entry name" value="MFS_trans_sf"/>
</dbReference>
<feature type="transmembrane region" description="Helical" evidence="6">
    <location>
        <begin position="548"/>
        <end position="567"/>
    </location>
</feature>
<dbReference type="Gene3D" id="1.20.1720.10">
    <property type="entry name" value="Multidrug resistance protein D"/>
    <property type="match status" value="1"/>
</dbReference>
<dbReference type="PANTHER" id="PTHR23501">
    <property type="entry name" value="MAJOR FACILITATOR SUPERFAMILY"/>
    <property type="match status" value="1"/>
</dbReference>
<dbReference type="Pfam" id="PF07690">
    <property type="entry name" value="MFS_1"/>
    <property type="match status" value="1"/>
</dbReference>
<dbReference type="OrthoDB" id="6770063at2759"/>
<feature type="transmembrane region" description="Helical" evidence="6">
    <location>
        <begin position="226"/>
        <end position="246"/>
    </location>
</feature>
<feature type="transmembrane region" description="Helical" evidence="6">
    <location>
        <begin position="73"/>
        <end position="98"/>
    </location>
</feature>
<comment type="subcellular location">
    <subcellularLocation>
        <location evidence="1">Membrane</location>
        <topology evidence="1">Multi-pass membrane protein</topology>
    </subcellularLocation>
</comment>
<dbReference type="SUPFAM" id="SSF103473">
    <property type="entry name" value="MFS general substrate transporter"/>
    <property type="match status" value="1"/>
</dbReference>
<organism evidence="8 9">
    <name type="scientific">Pestalotiopsis fici (strain W106-1 / CGMCC3.15140)</name>
    <dbReference type="NCBI Taxonomy" id="1229662"/>
    <lineage>
        <taxon>Eukaryota</taxon>
        <taxon>Fungi</taxon>
        <taxon>Dikarya</taxon>
        <taxon>Ascomycota</taxon>
        <taxon>Pezizomycotina</taxon>
        <taxon>Sordariomycetes</taxon>
        <taxon>Xylariomycetidae</taxon>
        <taxon>Amphisphaeriales</taxon>
        <taxon>Sporocadaceae</taxon>
        <taxon>Pestalotiopsis</taxon>
    </lineage>
</organism>
<feature type="region of interest" description="Disordered" evidence="5">
    <location>
        <begin position="1"/>
        <end position="37"/>
    </location>
</feature>
<accession>W3X0X7</accession>
<feature type="transmembrane region" description="Helical" evidence="6">
    <location>
        <begin position="467"/>
        <end position="492"/>
    </location>
</feature>
<sequence length="573" mass="60930">MSEQRDEQTPLLSSSSSIRSAQNISASSSSAEADSSDAESNIAVVLGEPDAENAAASIAANQQAKPALNTTSLVQVIAVLAIGLFTSNLDGSIVLATHPRIASEFHALDQSSWIFISYLLSGVATQTLYAKLSDIYGRKWLLVFCYALFAAGLGLAKSMWQVILGRAISGSGGSGMASIGLVLITDLIPLREVATWHGYMNIISTTGRSLGGPVGGFLTDQVGWRWSFLGQAPMFIIAIVSCIIAIPNTRRTSTLEGQRGHRQASLFIRVDLAGTLLLGLSILVLMLPLELGGVKIPWQHPFIFVLLGIGVLLLGVFVANEAWLAPNPVFPIRMLRNREILACYLVIGLLAAAQTSLVFAVPLYFQVTQKVSNTVAGAHLFPAVFGNAIGGLLTGRIIKRTGRYKMPMILASAAGTISYTLLILRWLGDTNWWESLYIILGGLGAGMGNTAVFVAINAIVDPSHKAVVVSGLFLSVSVGMITGVAATSALMLEVMQKHLDKNLVNLGLEVAERLDIISKAAGNVEYIYKLRGQVAAAVTSAYVDGLRWGYSVSLGCSILALCAALTLRNKRLS</sequence>
<dbReference type="GeneID" id="19274629"/>
<feature type="transmembrane region" description="Helical" evidence="6">
    <location>
        <begin position="110"/>
        <end position="129"/>
    </location>
</feature>
<gene>
    <name evidence="8" type="ORF">PFICI_09616</name>
</gene>
<feature type="transmembrane region" description="Helical" evidence="6">
    <location>
        <begin position="301"/>
        <end position="320"/>
    </location>
</feature>
<keyword evidence="9" id="KW-1185">Reference proteome</keyword>
<evidence type="ECO:0000256" key="4">
    <source>
        <dbReference type="ARBA" id="ARBA00023136"/>
    </source>
</evidence>
<dbReference type="Gene3D" id="1.20.1250.20">
    <property type="entry name" value="MFS general substrate transporter like domains"/>
    <property type="match status" value="1"/>
</dbReference>
<dbReference type="KEGG" id="pfy:PFICI_09616"/>
<dbReference type="GO" id="GO:0000329">
    <property type="term" value="C:fungal-type vacuole membrane"/>
    <property type="evidence" value="ECO:0007669"/>
    <property type="project" value="TreeGrafter"/>
</dbReference>
<keyword evidence="3 6" id="KW-1133">Transmembrane helix</keyword>
<dbReference type="Proteomes" id="UP000030651">
    <property type="component" value="Unassembled WGS sequence"/>
</dbReference>
<feature type="domain" description="Major facilitator superfamily (MFS) profile" evidence="7">
    <location>
        <begin position="76"/>
        <end position="573"/>
    </location>
</feature>
<dbReference type="EMBL" id="KI912114">
    <property type="protein sequence ID" value="ETS79763.1"/>
    <property type="molecule type" value="Genomic_DNA"/>
</dbReference>
<name>W3X0X7_PESFW</name>
<feature type="transmembrane region" description="Helical" evidence="6">
    <location>
        <begin position="266"/>
        <end position="289"/>
    </location>
</feature>
<dbReference type="HOGENOM" id="CLU_000960_22_3_1"/>
<proteinExistence type="predicted"/>
<feature type="transmembrane region" description="Helical" evidence="6">
    <location>
        <begin position="341"/>
        <end position="364"/>
    </location>
</feature>
<evidence type="ECO:0000313" key="9">
    <source>
        <dbReference type="Proteomes" id="UP000030651"/>
    </source>
</evidence>
<dbReference type="AlphaFoldDB" id="W3X0X7"/>
<dbReference type="RefSeq" id="XP_007836388.1">
    <property type="nucleotide sequence ID" value="XM_007838197.1"/>
</dbReference>
<keyword evidence="4 6" id="KW-0472">Membrane</keyword>